<dbReference type="AlphaFoldDB" id="A0A8K0HKZ9"/>
<name>A0A8K0HKZ9_9ROSA</name>
<proteinExistence type="predicted"/>
<feature type="compositionally biased region" description="Polar residues" evidence="1">
    <location>
        <begin position="7"/>
        <end position="18"/>
    </location>
</feature>
<evidence type="ECO:0000313" key="2">
    <source>
        <dbReference type="EMBL" id="KAF3453978.1"/>
    </source>
</evidence>
<protein>
    <submittedName>
        <fullName evidence="2">Uncharacterized protein</fullName>
    </submittedName>
</protein>
<sequence length="184" mass="20834">MPLSDFSFHQSGSASNLAFQPHQHGRKRKGQSLLPTRTSPRKRVNVRLFGAREVVRDGQERAEEVAVQSQEIQPTENARNEHELPINEDEDQTTHAQQPEEVESIHAQQSENEGPGSEMDNTDKEVKKDMIEYLQDRLVELRDSTSLSVDEIFMLVLPSKSATFRGLVSSLNQPDLVQVDMDNI</sequence>
<organism evidence="2 3">
    <name type="scientific">Rhamnella rubrinervis</name>
    <dbReference type="NCBI Taxonomy" id="2594499"/>
    <lineage>
        <taxon>Eukaryota</taxon>
        <taxon>Viridiplantae</taxon>
        <taxon>Streptophyta</taxon>
        <taxon>Embryophyta</taxon>
        <taxon>Tracheophyta</taxon>
        <taxon>Spermatophyta</taxon>
        <taxon>Magnoliopsida</taxon>
        <taxon>eudicotyledons</taxon>
        <taxon>Gunneridae</taxon>
        <taxon>Pentapetalae</taxon>
        <taxon>rosids</taxon>
        <taxon>fabids</taxon>
        <taxon>Rosales</taxon>
        <taxon>Rhamnaceae</taxon>
        <taxon>rhamnoid group</taxon>
        <taxon>Rhamneae</taxon>
        <taxon>Rhamnella</taxon>
    </lineage>
</organism>
<accession>A0A8K0HKZ9</accession>
<comment type="caution">
    <text evidence="2">The sequence shown here is derived from an EMBL/GenBank/DDBJ whole genome shotgun (WGS) entry which is preliminary data.</text>
</comment>
<evidence type="ECO:0000313" key="3">
    <source>
        <dbReference type="Proteomes" id="UP000796880"/>
    </source>
</evidence>
<feature type="compositionally biased region" description="Basic and acidic residues" evidence="1">
    <location>
        <begin position="53"/>
        <end position="64"/>
    </location>
</feature>
<feature type="compositionally biased region" description="Polar residues" evidence="1">
    <location>
        <begin position="67"/>
        <end position="77"/>
    </location>
</feature>
<evidence type="ECO:0000256" key="1">
    <source>
        <dbReference type="SAM" id="MobiDB-lite"/>
    </source>
</evidence>
<dbReference type="Proteomes" id="UP000796880">
    <property type="component" value="Unassembled WGS sequence"/>
</dbReference>
<feature type="region of interest" description="Disordered" evidence="1">
    <location>
        <begin position="1"/>
        <end position="122"/>
    </location>
</feature>
<dbReference type="EMBL" id="VOIH02000002">
    <property type="protein sequence ID" value="KAF3453978.1"/>
    <property type="molecule type" value="Genomic_DNA"/>
</dbReference>
<gene>
    <name evidence="2" type="ORF">FNV43_RR04420</name>
</gene>
<reference evidence="2" key="1">
    <citation type="submission" date="2020-03" db="EMBL/GenBank/DDBJ databases">
        <title>A high-quality chromosome-level genome assembly of a woody plant with both climbing and erect habits, Rhamnella rubrinervis.</title>
        <authorList>
            <person name="Lu Z."/>
            <person name="Yang Y."/>
            <person name="Zhu X."/>
            <person name="Sun Y."/>
        </authorList>
    </citation>
    <scope>NUCLEOTIDE SEQUENCE</scope>
    <source>
        <strain evidence="2">BYM</strain>
        <tissue evidence="2">Leaf</tissue>
    </source>
</reference>
<keyword evidence="3" id="KW-1185">Reference proteome</keyword>